<dbReference type="eggNOG" id="KOG4308">
    <property type="taxonomic scope" value="Eukaryota"/>
</dbReference>
<feature type="compositionally biased region" description="Polar residues" evidence="2">
    <location>
        <begin position="2870"/>
        <end position="2884"/>
    </location>
</feature>
<feature type="compositionally biased region" description="Acidic residues" evidence="2">
    <location>
        <begin position="1286"/>
        <end position="1296"/>
    </location>
</feature>
<accession>E0VS98</accession>
<name>E0VS98_PEDHC</name>
<feature type="coiled-coil region" evidence="1">
    <location>
        <begin position="558"/>
        <end position="757"/>
    </location>
</feature>
<keyword evidence="3" id="KW-0732">Signal</keyword>
<feature type="region of interest" description="Disordered" evidence="2">
    <location>
        <begin position="2827"/>
        <end position="2853"/>
    </location>
</feature>
<feature type="compositionally biased region" description="Basic and acidic residues" evidence="2">
    <location>
        <begin position="2318"/>
        <end position="2340"/>
    </location>
</feature>
<evidence type="ECO:0000313" key="6">
    <source>
        <dbReference type="Proteomes" id="UP000009046"/>
    </source>
</evidence>
<gene>
    <name evidence="5" type="primary">8234345</name>
    <name evidence="4" type="ORF">Phum_PHUM414140</name>
</gene>
<feature type="compositionally biased region" description="Basic and acidic residues" evidence="2">
    <location>
        <begin position="2934"/>
        <end position="2945"/>
    </location>
</feature>
<dbReference type="CTD" id="8234345"/>
<feature type="compositionally biased region" description="Low complexity" evidence="2">
    <location>
        <begin position="415"/>
        <end position="433"/>
    </location>
</feature>
<evidence type="ECO:0000256" key="2">
    <source>
        <dbReference type="SAM" id="MobiDB-lite"/>
    </source>
</evidence>
<feature type="compositionally biased region" description="Low complexity" evidence="2">
    <location>
        <begin position="1007"/>
        <end position="1023"/>
    </location>
</feature>
<reference evidence="5" key="3">
    <citation type="submission" date="2020-05" db="UniProtKB">
        <authorList>
            <consortium name="EnsemblMetazoa"/>
        </authorList>
    </citation>
    <scope>IDENTIFICATION</scope>
    <source>
        <strain evidence="5">USDA</strain>
    </source>
</reference>
<dbReference type="RefSeq" id="XP_002428992.1">
    <property type="nucleotide sequence ID" value="XM_002428947.1"/>
</dbReference>
<feature type="region of interest" description="Disordered" evidence="2">
    <location>
        <begin position="342"/>
        <end position="392"/>
    </location>
</feature>
<feature type="region of interest" description="Disordered" evidence="2">
    <location>
        <begin position="2318"/>
        <end position="2389"/>
    </location>
</feature>
<feature type="region of interest" description="Disordered" evidence="2">
    <location>
        <begin position="1792"/>
        <end position="1814"/>
    </location>
</feature>
<feature type="compositionally biased region" description="Polar residues" evidence="2">
    <location>
        <begin position="2354"/>
        <end position="2389"/>
    </location>
</feature>
<organism>
    <name type="scientific">Pediculus humanus subsp. corporis</name>
    <name type="common">Body louse</name>
    <dbReference type="NCBI Taxonomy" id="121224"/>
    <lineage>
        <taxon>Eukaryota</taxon>
        <taxon>Metazoa</taxon>
        <taxon>Ecdysozoa</taxon>
        <taxon>Arthropoda</taxon>
        <taxon>Hexapoda</taxon>
        <taxon>Insecta</taxon>
        <taxon>Pterygota</taxon>
        <taxon>Neoptera</taxon>
        <taxon>Paraneoptera</taxon>
        <taxon>Psocodea</taxon>
        <taxon>Troctomorpha</taxon>
        <taxon>Phthiraptera</taxon>
        <taxon>Anoplura</taxon>
        <taxon>Pediculidae</taxon>
        <taxon>Pediculus</taxon>
    </lineage>
</organism>
<feature type="compositionally biased region" description="Low complexity" evidence="2">
    <location>
        <begin position="357"/>
        <end position="368"/>
    </location>
</feature>
<feature type="compositionally biased region" description="Polar residues" evidence="2">
    <location>
        <begin position="2088"/>
        <end position="2101"/>
    </location>
</feature>
<feature type="compositionally biased region" description="Polar residues" evidence="2">
    <location>
        <begin position="1080"/>
        <end position="1092"/>
    </location>
</feature>
<feature type="region of interest" description="Disordered" evidence="2">
    <location>
        <begin position="1242"/>
        <end position="1300"/>
    </location>
</feature>
<feature type="compositionally biased region" description="Polar residues" evidence="2">
    <location>
        <begin position="3334"/>
        <end position="3355"/>
    </location>
</feature>
<dbReference type="HOGENOM" id="CLU_224949_0_0_1"/>
<feature type="compositionally biased region" description="Low complexity" evidence="2">
    <location>
        <begin position="2917"/>
        <end position="2929"/>
    </location>
</feature>
<feature type="compositionally biased region" description="Polar residues" evidence="2">
    <location>
        <begin position="346"/>
        <end position="356"/>
    </location>
</feature>
<feature type="region of interest" description="Disordered" evidence="2">
    <location>
        <begin position="1314"/>
        <end position="1391"/>
    </location>
</feature>
<evidence type="ECO:0000256" key="1">
    <source>
        <dbReference type="SAM" id="Coils"/>
    </source>
</evidence>
<proteinExistence type="predicted"/>
<dbReference type="OrthoDB" id="6382824at2759"/>
<feature type="compositionally biased region" description="Polar residues" evidence="2">
    <location>
        <begin position="1058"/>
        <end position="1072"/>
    </location>
</feature>
<dbReference type="VEuPathDB" id="VectorBase:PHUM414140"/>
<feature type="compositionally biased region" description="Polar residues" evidence="2">
    <location>
        <begin position="377"/>
        <end position="391"/>
    </location>
</feature>
<evidence type="ECO:0000313" key="4">
    <source>
        <dbReference type="EMBL" id="EEB16254.1"/>
    </source>
</evidence>
<feature type="compositionally biased region" description="Polar residues" evidence="2">
    <location>
        <begin position="1357"/>
        <end position="1390"/>
    </location>
</feature>
<dbReference type="STRING" id="121224.E0VS98"/>
<feature type="region of interest" description="Disordered" evidence="2">
    <location>
        <begin position="1927"/>
        <end position="1949"/>
    </location>
</feature>
<dbReference type="EMBL" id="DS235748">
    <property type="protein sequence ID" value="EEB16254.1"/>
    <property type="molecule type" value="Genomic_DNA"/>
</dbReference>
<dbReference type="EMBL" id="AAZO01005087">
    <property type="status" value="NOT_ANNOTATED_CDS"/>
    <property type="molecule type" value="Genomic_DNA"/>
</dbReference>
<feature type="compositionally biased region" description="Polar residues" evidence="2">
    <location>
        <begin position="1792"/>
        <end position="1812"/>
    </location>
</feature>
<feature type="compositionally biased region" description="Polar residues" evidence="2">
    <location>
        <begin position="981"/>
        <end position="994"/>
    </location>
</feature>
<reference evidence="4" key="1">
    <citation type="submission" date="2007-04" db="EMBL/GenBank/DDBJ databases">
        <title>Annotation of Pediculus humanus corporis strain USDA.</title>
        <authorList>
            <person name="Kirkness E."/>
            <person name="Hannick L."/>
            <person name="Hass B."/>
            <person name="Bruggner R."/>
            <person name="Lawson D."/>
            <person name="Bidwell S."/>
            <person name="Joardar V."/>
            <person name="Caler E."/>
            <person name="Walenz B."/>
            <person name="Inman J."/>
            <person name="Schobel S."/>
            <person name="Galinsky K."/>
            <person name="Amedeo P."/>
            <person name="Strausberg R."/>
        </authorList>
    </citation>
    <scope>NUCLEOTIDE SEQUENCE</scope>
    <source>
        <strain evidence="4">USDA</strain>
    </source>
</reference>
<dbReference type="InParanoid" id="E0VS98"/>
<feature type="region of interest" description="Disordered" evidence="2">
    <location>
        <begin position="3309"/>
        <end position="3372"/>
    </location>
</feature>
<feature type="compositionally biased region" description="Polar residues" evidence="2">
    <location>
        <begin position="2123"/>
        <end position="2164"/>
    </location>
</feature>
<feature type="compositionally biased region" description="Polar residues" evidence="2">
    <location>
        <begin position="1024"/>
        <end position="1040"/>
    </location>
</feature>
<evidence type="ECO:0000313" key="5">
    <source>
        <dbReference type="EnsemblMetazoa" id="PHUM414140-PA"/>
    </source>
</evidence>
<feature type="compositionally biased region" description="Low complexity" evidence="2">
    <location>
        <begin position="3356"/>
        <end position="3372"/>
    </location>
</feature>
<feature type="chain" id="PRO_5014570200" evidence="3">
    <location>
        <begin position="20"/>
        <end position="3419"/>
    </location>
</feature>
<feature type="region of interest" description="Disordered" evidence="2">
    <location>
        <begin position="927"/>
        <end position="1092"/>
    </location>
</feature>
<dbReference type="EnsemblMetazoa" id="PHUM414140-RA">
    <property type="protein sequence ID" value="PHUM414140-PA"/>
    <property type="gene ID" value="PHUM414140"/>
</dbReference>
<feature type="signal peptide" evidence="3">
    <location>
        <begin position="1"/>
        <end position="19"/>
    </location>
</feature>
<feature type="compositionally biased region" description="Basic and acidic residues" evidence="2">
    <location>
        <begin position="2906"/>
        <end position="2916"/>
    </location>
</feature>
<feature type="region of interest" description="Disordered" evidence="2">
    <location>
        <begin position="2870"/>
        <end position="2974"/>
    </location>
</feature>
<feature type="region of interest" description="Disordered" evidence="2">
    <location>
        <begin position="414"/>
        <end position="433"/>
    </location>
</feature>
<feature type="compositionally biased region" description="Basic and acidic residues" evidence="2">
    <location>
        <begin position="1931"/>
        <end position="1944"/>
    </location>
</feature>
<feature type="compositionally biased region" description="Low complexity" evidence="2">
    <location>
        <begin position="969"/>
        <end position="979"/>
    </location>
</feature>
<keyword evidence="1" id="KW-0175">Coiled coil</keyword>
<keyword evidence="6" id="KW-1185">Reference proteome</keyword>
<feature type="compositionally biased region" description="Basic and acidic residues" evidence="2">
    <location>
        <begin position="2044"/>
        <end position="2057"/>
    </location>
</feature>
<protein>
    <submittedName>
        <fullName evidence="4 5">Uncharacterized protein</fullName>
    </submittedName>
</protein>
<dbReference type="Proteomes" id="UP000009046">
    <property type="component" value="Unassembled WGS sequence"/>
</dbReference>
<feature type="compositionally biased region" description="Polar residues" evidence="2">
    <location>
        <begin position="1247"/>
        <end position="1265"/>
    </location>
</feature>
<dbReference type="KEGG" id="phu:Phum_PHUM414140"/>
<dbReference type="OMA" id="IIMQEVP"/>
<sequence>MQKICAVILFIAIIGLCEGHPQKWSRPIPNSQTENVRERRQFPFGDWIPLNKPCPTCRPLVDPVDVGQKSENIGLTPPKPPTVTRQIHGDGNFFPQDDSAILSVPPPPPRLPITPGPNGNFQFQNFATFTNSIPGPTQQIFSQTPQIQFVSQPFLNNQNLLVNSHHQQVLPVLKNAVFSQSSQGGQGFEKNPRVETNNFGQQKFSENVILDQNNRPIGPNPPIFQSKPSPFVKPQAFLTTGAQPPLVQGQTVVQQQGLLHQTLVQQPRVPQTNHFRDSILTPPPVANFTAQNTVVPGREKEEIQLLYVPVETLRQRGNFQQQFISQQQQKQQVSNIPFQARPNIASRPSSTLNQGITTYHPTEPTTTTSHQPKGHFVTQNQGQTVKLSSSHPFTTAPTPATVFFQHVPTQSTPNAFASATPVPPATSTFPTPSPVAQKFTASVPETTLPHLSTVQNTIPYTYSEIQFGTTPKTFITEEGLREEIINGKPQFDEYENQKFQTNLKLQQQQQRQQPQSFIIQKQENDNQFNRNKLFYQQQNQEIQSNRNVNLQNQQELLLQKQRDQQKYLQQQKEQELREQYALKKEIEEQEKLNQQRQRELEEKKLQRQRELEEQRLLQEKKQKELEEQRLLQLQQEKEAEQERLLQEQQQRELEEQRRLQRLKEVEEKRLLLQRQRDQEEKRLLRYQQQQQKEREELRLLQQKQQKEAEEQRLLQQQKLEEKRLLQLQKQAELDEQNNRLLQEQKAEREKNENYKIQQQLYQIQQQQNFQSTKQSIPQTTVKPETHFIREPDNANLISQLEKETSDETSELIPHQPPLSVFYKISGKGEPRIVDVLKELRNSKTITVLDQYFDEMPKVFVGPAGLTSPSGYNKFELPYLSNIESEANNKKLDKLPFFVAPLNFVPPLGYSKIPFPSPHVGSVVVSSESNPAMKGNLPENSATVLSEDDSEPTSFPAVGPELPGLINSLETETTTAKPTTPSLPQTTAQLSNRRPGSSLYRPRKPISRTRVVSTTTTTSTTTTSKPSSYQGQKTNDNSGETNVRKPYNRFNLKRRRPQSKSTTESSVKSQTESKTFENRQDAAQSIQQKTLKSPSTKYGNFLAGKRQFVNQNIDRTSEIQNGYELPSSPNEYKTQISGNLGGFKEQTFKNNNEQNNFQLYEDGPFPTGSAKSITHELYKPENYKFKKNQDFPENKDTLSVTLQPDTTLSPEKFFDESNQPKIFEKSSFYSTVEPKKVSQEKFDDVNGIRTTPLTNNNDGNKFSAPTVTPKYYESPQNTKTDSFQEASNEEISEEEQQTTEQVNFEDTYTAAFAEISKHHHIPRPLSSTRKHETKTSEIHPTLELSLDLEAPSTEDVPKTSQEFSKETNSLSQTNKFLSQPTPTQPSTNEFSFRQDLSKTSNFKSFANHGVVPTQELNSQKFGSSSFSTVLPTTQGFSNSQHRSSTVYETLRNQKVGPTVPGVINAKDVNSASFNVDKKSNPSSVSPLSNQELTSVNFETENEEIGSTFSGVNNNRKSPNSNFFNLNNQKRVNPTVQSSFNYERVNPTYYNTFNNEEVNPTLYSGFSSERGNSEVHSTISSEGVNPTVYSTISSGKVNPTVHSTFSSEKVNPTVHSTISSEGVNPTVHSTISSEGAIPTVQSTYSNERVNPTLYSTLSSEEVNPTVHSTFSSEKVNPTVFSTFNKKKVNSTVYTTSKNEEINPTVYTTSETEEINPTIYTTSKKEKINPTIYTASKNEEINPTVYNTFDNEEIDPTVLSTITSEKVNPTKQINLKNERVKSTTRNTFKSERVNSLSYDESNDKTISSTASGATEGQTNNFGNFGTVNGHGVNPTYFTVPDNQEFSSVAYEEINTKVNPTLAVTINQGTSSSNYENKNLKVNPTSPGTIQAFGTVSNENIKPTVPGEHRNHEISSTLFDENNQQINSRLPENYNDYKTDPTSYKKESEEENGSVTFGVRKQYETINPTVSGPISTAKTATSTSDNINNEYETENFVSTKTTLKSISEIQPEVELADTEDFHTKPASKVNFQTYKFPSRSRGQYTPNFERDVSSNTKEKETTFATNPSSKEVTEQGITNSFKPVKTDDLPTEDNNQGNDETQSYVTRPKLPATSGLRGRARIRNKSKNSFSYKDSRTSTISPSIRLSSESQNNEDTNQEYTTKSTKLPGNQRVKLPKYNNFRSGKKPIRPTTEATIEGEQKLNVYTVRPHKRLLNPSTVSTKRIRRPTSPAPIVETSTETLVTYKPETYSESYEPAFPASGVSNDVYYENTRISSLNRKLKKPYDTSEQKNDAILTVVPTSYPSTAPSYPTYVDPLSFVPTEEKNDESFKNSKEQNDEDSKTSEEENGSGSKILENVPSESFQSSEISKPSEQIEYDSQSYSNGGSNSEIELPSNQDLYLTTVRSVSSLKPIDSEELKKFHDGKKAFDPDLEKKNGRRRVRVRVHKRPHENFETAESQNLRTVANILIPPTSTYKPFDINNYQSAKNSEYSIGENKFGVRSREYFQKHLNISVPIPNPPTEIKSETNQEVVSKYLRTDNEQFYGGSLENQETDTILDDVPKIYYRNGQEIFIPDLNDKPAGETSNGKRQRTKFRGYIRKLVKKPITRKEEEEKPVSIPQSFEPVIKETREENLETYSSPKTTVIKNFDHGKRFNTTRQKPSLVRYTKKNKIKAQTEDALETEILKTEQPEFHETTPAEIQKPEPVKDTPLSEVQFTQLTVVDHTKESEVPKTVPFVEVTTEQPTVQPEEKSETFQTKTVFATTDTLETHSTESLIQLPESNTEIFESNTEIPQTTKAAEGEYLTKSIFATLEQAITKLYPVPSEAPKELIEEHSSEPLEVSSVKTSDEKFPYRPKSYQGIRPLFQRAQNSGYVRTKESISGNGQSFSEQQEKRSRLNRYKFGRYNSSDSNAKENSEDDKSYSGTRSSSISKSKTNNLDYRKYSRNKNREGGFTQFFRNRYSTSQKTESQSTEGEKTQSVDYQTLTASTEKLTTNEIKYESTTEILETSTEKELKTTQKFETDTTKLETSETETGTEFETDTTKLDTTETGTTDFKTGTTKLGTTETGTDLKTGTTKLETTETGTTEFKTGTTKLDTTEIGTEFKTDTTKLETTKSETGADFETATTKLETAKTETGTGFETDTTKLETTKSETGADFETATTKLETSKTETGTEFETTKDLEWSTELENNEEYLTTSSPSTNNDVTKAISILTTLFDTTFPEKTSQSETETSTAITPESTETYNLETQPDLFRFAKGSFRFDETEKFTGTKNKDHVRNITAEIIENTSSFSAPGAEKQSDLFVSPIVSNENYKLSTEPSVEKTDNNDDETDKTENKTFELTSDESTTTNLETTDDSSNATKPVSQSKTSKQVKTSTTTKISHETEICYRGRCIRTKSENPDEELKKLYEHILFFIIRFELRND</sequence>
<evidence type="ECO:0000256" key="3">
    <source>
        <dbReference type="SAM" id="SignalP"/>
    </source>
</evidence>
<dbReference type="GeneID" id="8234345"/>
<reference evidence="4" key="2">
    <citation type="submission" date="2007-04" db="EMBL/GenBank/DDBJ databases">
        <title>The genome of the human body louse.</title>
        <authorList>
            <consortium name="The Human Body Louse Genome Consortium"/>
            <person name="Kirkness E."/>
            <person name="Walenz B."/>
            <person name="Hass B."/>
            <person name="Bruggner R."/>
            <person name="Strausberg R."/>
        </authorList>
    </citation>
    <scope>NUCLEOTIDE SEQUENCE</scope>
    <source>
        <strain evidence="4">USDA</strain>
    </source>
</reference>
<feature type="region of interest" description="Disordered" evidence="2">
    <location>
        <begin position="2034"/>
        <end position="2168"/>
    </location>
</feature>
<feature type="compositionally biased region" description="Polar residues" evidence="2">
    <location>
        <begin position="2058"/>
        <end position="2077"/>
    </location>
</feature>
<feature type="compositionally biased region" description="Low complexity" evidence="2">
    <location>
        <begin position="2957"/>
        <end position="2967"/>
    </location>
</feature>